<evidence type="ECO:0000313" key="8">
    <source>
        <dbReference type="Proteomes" id="UP000002630"/>
    </source>
</evidence>
<dbReference type="PROSITE" id="PS01211">
    <property type="entry name" value="UPF0001"/>
    <property type="match status" value="1"/>
</dbReference>
<dbReference type="GO" id="GO:0030170">
    <property type="term" value="F:pyridoxal phosphate binding"/>
    <property type="evidence" value="ECO:0007669"/>
    <property type="project" value="UniProtKB-UniRule"/>
</dbReference>
<dbReference type="Gene3D" id="3.20.20.10">
    <property type="entry name" value="Alanine racemase"/>
    <property type="match status" value="1"/>
</dbReference>
<dbReference type="Pfam" id="PF01168">
    <property type="entry name" value="Ala_racemase_N"/>
    <property type="match status" value="1"/>
</dbReference>
<comment type="cofactor">
    <cofactor evidence="3">
        <name>pyridoxal 5'-phosphate</name>
        <dbReference type="ChEBI" id="CHEBI:597326"/>
    </cofactor>
</comment>
<dbReference type="SUPFAM" id="SSF51419">
    <property type="entry name" value="PLP-binding barrel"/>
    <property type="match status" value="1"/>
</dbReference>
<evidence type="ECO:0000256" key="2">
    <source>
        <dbReference type="HAMAP-Rule" id="MF_03225"/>
    </source>
</evidence>
<dbReference type="NCBIfam" id="TIGR00044">
    <property type="entry name" value="YggS family pyridoxal phosphate-dependent enzyme"/>
    <property type="match status" value="1"/>
</dbReference>
<dbReference type="HAMAP" id="MF_02087">
    <property type="entry name" value="PLP_homeostasis"/>
    <property type="match status" value="1"/>
</dbReference>
<feature type="compositionally biased region" description="Basic and acidic residues" evidence="5">
    <location>
        <begin position="1"/>
        <end position="10"/>
    </location>
</feature>
<dbReference type="CDD" id="cd06822">
    <property type="entry name" value="PLPDE_III_YBL036c_euk"/>
    <property type="match status" value="1"/>
</dbReference>
<protein>
    <recommendedName>
        <fullName evidence="2">Pyridoxal phosphate homeostasis protein</fullName>
        <shortName evidence="2">PLP homeostasis protein</shortName>
    </recommendedName>
</protein>
<dbReference type="eggNOG" id="KOG3157">
    <property type="taxonomic scope" value="Eukaryota"/>
</dbReference>
<dbReference type="OrthoDB" id="10264196at2759"/>
<dbReference type="InterPro" id="IPR011078">
    <property type="entry name" value="PyrdxlP_homeostasis"/>
</dbReference>
<accession>D8LNZ4</accession>
<evidence type="ECO:0000259" key="6">
    <source>
        <dbReference type="Pfam" id="PF01168"/>
    </source>
</evidence>
<dbReference type="EMBL" id="FN648726">
    <property type="protein sequence ID" value="CBN79867.1"/>
    <property type="molecule type" value="Genomic_DNA"/>
</dbReference>
<organism evidence="7 8">
    <name type="scientific">Ectocarpus siliculosus</name>
    <name type="common">Brown alga</name>
    <name type="synonym">Conferva siliculosa</name>
    <dbReference type="NCBI Taxonomy" id="2880"/>
    <lineage>
        <taxon>Eukaryota</taxon>
        <taxon>Sar</taxon>
        <taxon>Stramenopiles</taxon>
        <taxon>Ochrophyta</taxon>
        <taxon>PX clade</taxon>
        <taxon>Phaeophyceae</taxon>
        <taxon>Ectocarpales</taxon>
        <taxon>Ectocarpaceae</taxon>
        <taxon>Ectocarpus</taxon>
    </lineage>
</organism>
<dbReference type="PANTHER" id="PTHR10146">
    <property type="entry name" value="PROLINE SYNTHETASE CO-TRANSCRIBED BACTERIAL HOMOLOG PROTEIN"/>
    <property type="match status" value="1"/>
</dbReference>
<dbReference type="PANTHER" id="PTHR10146:SF14">
    <property type="entry name" value="PYRIDOXAL PHOSPHATE HOMEOSTASIS PROTEIN"/>
    <property type="match status" value="1"/>
</dbReference>
<dbReference type="EMBL" id="FN649727">
    <property type="protein sequence ID" value="CBN79867.1"/>
    <property type="molecule type" value="Genomic_DNA"/>
</dbReference>
<proteinExistence type="inferred from homology"/>
<dbReference type="Proteomes" id="UP000002630">
    <property type="component" value="Linkage Group LG02"/>
</dbReference>
<comment type="similarity">
    <text evidence="2 4">Belongs to the pyridoxal phosphate-binding protein YggS/PROSC family.</text>
</comment>
<feature type="domain" description="Alanine racemase N-terminal" evidence="6">
    <location>
        <begin position="22"/>
        <end position="246"/>
    </location>
</feature>
<reference evidence="7 8" key="1">
    <citation type="journal article" date="2010" name="Nature">
        <title>The Ectocarpus genome and the independent evolution of multicellularity in brown algae.</title>
        <authorList>
            <person name="Cock J.M."/>
            <person name="Sterck L."/>
            <person name="Rouze P."/>
            <person name="Scornet D."/>
            <person name="Allen A.E."/>
            <person name="Amoutzias G."/>
            <person name="Anthouard V."/>
            <person name="Artiguenave F."/>
            <person name="Aury J.M."/>
            <person name="Badger J.H."/>
            <person name="Beszteri B."/>
            <person name="Billiau K."/>
            <person name="Bonnet E."/>
            <person name="Bothwell J.H."/>
            <person name="Bowler C."/>
            <person name="Boyen C."/>
            <person name="Brownlee C."/>
            <person name="Carrano C.J."/>
            <person name="Charrier B."/>
            <person name="Cho G.Y."/>
            <person name="Coelho S.M."/>
            <person name="Collen J."/>
            <person name="Corre E."/>
            <person name="Da Silva C."/>
            <person name="Delage L."/>
            <person name="Delaroque N."/>
            <person name="Dittami S.M."/>
            <person name="Doulbeau S."/>
            <person name="Elias M."/>
            <person name="Farnham G."/>
            <person name="Gachon C.M."/>
            <person name="Gschloessl B."/>
            <person name="Heesch S."/>
            <person name="Jabbari K."/>
            <person name="Jubin C."/>
            <person name="Kawai H."/>
            <person name="Kimura K."/>
            <person name="Kloareg B."/>
            <person name="Kupper F.C."/>
            <person name="Lang D."/>
            <person name="Le Bail A."/>
            <person name="Leblanc C."/>
            <person name="Lerouge P."/>
            <person name="Lohr M."/>
            <person name="Lopez P.J."/>
            <person name="Martens C."/>
            <person name="Maumus F."/>
            <person name="Michel G."/>
            <person name="Miranda-Saavedra D."/>
            <person name="Morales J."/>
            <person name="Moreau H."/>
            <person name="Motomura T."/>
            <person name="Nagasato C."/>
            <person name="Napoli C.A."/>
            <person name="Nelson D.R."/>
            <person name="Nyvall-Collen P."/>
            <person name="Peters A.F."/>
            <person name="Pommier C."/>
            <person name="Potin P."/>
            <person name="Poulain J."/>
            <person name="Quesneville H."/>
            <person name="Read B."/>
            <person name="Rensing S.A."/>
            <person name="Ritter A."/>
            <person name="Rousvoal S."/>
            <person name="Samanta M."/>
            <person name="Samson G."/>
            <person name="Schroeder D.C."/>
            <person name="Segurens B."/>
            <person name="Strittmatter M."/>
            <person name="Tonon T."/>
            <person name="Tregear J.W."/>
            <person name="Valentin K."/>
            <person name="von Dassow P."/>
            <person name="Yamagishi T."/>
            <person name="Van de Peer Y."/>
            <person name="Wincker P."/>
        </authorList>
    </citation>
    <scope>NUCLEOTIDE SEQUENCE [LARGE SCALE GENOMIC DNA]</scope>
    <source>
        <strain evidence="8">Ec32 / CCAP1310/4</strain>
    </source>
</reference>
<dbReference type="FunFam" id="3.20.20.10:FF:000018">
    <property type="entry name" value="Pyridoxal phosphate homeostasis protein"/>
    <property type="match status" value="1"/>
</dbReference>
<keyword evidence="8" id="KW-1185">Reference proteome</keyword>
<evidence type="ECO:0000256" key="4">
    <source>
        <dbReference type="RuleBase" id="RU004514"/>
    </source>
</evidence>
<dbReference type="InParanoid" id="D8LNZ4"/>
<dbReference type="STRING" id="2880.D8LNZ4"/>
<feature type="modified residue" description="N6-(pyridoxal phosphate)lysine" evidence="2 3">
    <location>
        <position position="50"/>
    </location>
</feature>
<evidence type="ECO:0000313" key="7">
    <source>
        <dbReference type="EMBL" id="CBN79867.1"/>
    </source>
</evidence>
<dbReference type="FunCoup" id="D8LNZ4">
    <property type="interactions" value="198"/>
</dbReference>
<evidence type="ECO:0000256" key="1">
    <source>
        <dbReference type="ARBA" id="ARBA00022898"/>
    </source>
</evidence>
<dbReference type="InterPro" id="IPR029066">
    <property type="entry name" value="PLP-binding_barrel"/>
</dbReference>
<dbReference type="AlphaFoldDB" id="D8LNZ4"/>
<dbReference type="PIRSF" id="PIRSF004848">
    <property type="entry name" value="YBL036c_PLPDEIII"/>
    <property type="match status" value="1"/>
</dbReference>
<name>D8LNZ4_ECTSI</name>
<evidence type="ECO:0000256" key="3">
    <source>
        <dbReference type="PIRSR" id="PIRSR004848-1"/>
    </source>
</evidence>
<dbReference type="OMA" id="PLEWHMI"/>
<comment type="function">
    <text evidence="2">Pyridoxal 5'-phosphate (PLP)-binding protein, which may be involved in intracellular homeostatic regulation of pyridoxal 5'-phosphate (PLP), the active form of vitamin B6.</text>
</comment>
<feature type="region of interest" description="Disordered" evidence="5">
    <location>
        <begin position="1"/>
        <end position="20"/>
    </location>
</feature>
<dbReference type="InterPro" id="IPR001608">
    <property type="entry name" value="Ala_racemase_N"/>
</dbReference>
<evidence type="ECO:0000256" key="5">
    <source>
        <dbReference type="SAM" id="MobiDB-lite"/>
    </source>
</evidence>
<sequence>MSEAELKSEPKATGASPIADNLEAVRKRVEEVTGEGEAGKPVPRLVAVSKTKPLENLQDAYDAGQRIFGENYAQELIDKSPQMPDDVVWHFIGHLQSNKAKALVAGVPNLAVLETLDTVKLANKLQSACVSSERKRPLGVYLQIDTSGEDSKAGIYHSDLDACLSLARHLKDNCPALELKGLMTIGAPGDMECFDRLNACRDAVAGGLGMEAQALELSMGMSGDYEEAIRRGSTNVRVGSTIFGARFYPNKT</sequence>
<gene>
    <name evidence="7" type="ORF">Esi_0516_0006</name>
</gene>
<keyword evidence="1 2" id="KW-0663">Pyridoxal phosphate</keyword>